<keyword evidence="3" id="KW-1185">Reference proteome</keyword>
<evidence type="ECO:0000313" key="2">
    <source>
        <dbReference type="EMBL" id="TXG53836.1"/>
    </source>
</evidence>
<dbReference type="EMBL" id="VAHF01000009">
    <property type="protein sequence ID" value="TXG53836.1"/>
    <property type="molecule type" value="Genomic_DNA"/>
</dbReference>
<evidence type="ECO:0000256" key="1">
    <source>
        <dbReference type="SAM" id="MobiDB-lite"/>
    </source>
</evidence>
<dbReference type="OrthoDB" id="1694758at2759"/>
<gene>
    <name evidence="2" type="ORF">EZV62_019092</name>
</gene>
<dbReference type="PANTHER" id="PTHR34222:SF37">
    <property type="entry name" value="RETROTRANSPOSON GAG DOMAIN-CONTAINING PROTEIN"/>
    <property type="match status" value="1"/>
</dbReference>
<dbReference type="AlphaFoldDB" id="A0A5C7HCE5"/>
<comment type="caution">
    <text evidence="2">The sequence shown here is derived from an EMBL/GenBank/DDBJ whole genome shotgun (WGS) entry which is preliminary data.</text>
</comment>
<organism evidence="2 3">
    <name type="scientific">Acer yangbiense</name>
    <dbReference type="NCBI Taxonomy" id="1000413"/>
    <lineage>
        <taxon>Eukaryota</taxon>
        <taxon>Viridiplantae</taxon>
        <taxon>Streptophyta</taxon>
        <taxon>Embryophyta</taxon>
        <taxon>Tracheophyta</taxon>
        <taxon>Spermatophyta</taxon>
        <taxon>Magnoliopsida</taxon>
        <taxon>eudicotyledons</taxon>
        <taxon>Gunneridae</taxon>
        <taxon>Pentapetalae</taxon>
        <taxon>rosids</taxon>
        <taxon>malvids</taxon>
        <taxon>Sapindales</taxon>
        <taxon>Sapindaceae</taxon>
        <taxon>Hippocastanoideae</taxon>
        <taxon>Acereae</taxon>
        <taxon>Acer</taxon>
    </lineage>
</organism>
<sequence>MTFESSSSPIPVSSTTTQQSNHSGNPPQNNEYQQLQPSFRLNGRNYLVWSQLVKTFLKGKGKSSHLEGPILEKNDPKFSEWDEKDSMIMSWLWNSMQPEISDAAQLYELKTKISSTKQGSLSVIEYYNLLKSLWLELDHYQNLKMKCGDDIATLREYVERERIFEFLAGLNAEFDQVRVQVLGKEPLPSLNEVFTIIRAESGRRLVMLENKTGEASALAAKGVTRLPQMGVGNGVEMGRNSKEGVWCNYCKKPRHTKETCWKLHGKPANIGNNTAYGNQQPGRAHMVQSEDENNMLNKEDIEKLNHFLGSLETPIDSDEYIFESLDLESEPNSTIEPVVELVEPEFVNESVSAGNENETTTQPLQYFVSRKPL</sequence>
<protein>
    <submittedName>
        <fullName evidence="2">Uncharacterized protein</fullName>
    </submittedName>
</protein>
<name>A0A5C7HCE5_9ROSI</name>
<proteinExistence type="predicted"/>
<dbReference type="PANTHER" id="PTHR34222">
    <property type="entry name" value="GAG_PRE-INTEGRS DOMAIN-CONTAINING PROTEIN"/>
    <property type="match status" value="1"/>
</dbReference>
<evidence type="ECO:0000313" key="3">
    <source>
        <dbReference type="Proteomes" id="UP000323000"/>
    </source>
</evidence>
<feature type="region of interest" description="Disordered" evidence="1">
    <location>
        <begin position="1"/>
        <end position="33"/>
    </location>
</feature>
<accession>A0A5C7HCE5</accession>
<feature type="compositionally biased region" description="Polar residues" evidence="1">
    <location>
        <begin position="21"/>
        <end position="33"/>
    </location>
</feature>
<feature type="compositionally biased region" description="Low complexity" evidence="1">
    <location>
        <begin position="1"/>
        <end position="20"/>
    </location>
</feature>
<reference evidence="3" key="1">
    <citation type="journal article" date="2019" name="Gigascience">
        <title>De novo genome assembly of the endangered Acer yangbiense, a plant species with extremely small populations endemic to Yunnan Province, China.</title>
        <authorList>
            <person name="Yang J."/>
            <person name="Wariss H.M."/>
            <person name="Tao L."/>
            <person name="Zhang R."/>
            <person name="Yun Q."/>
            <person name="Hollingsworth P."/>
            <person name="Dao Z."/>
            <person name="Luo G."/>
            <person name="Guo H."/>
            <person name="Ma Y."/>
            <person name="Sun W."/>
        </authorList>
    </citation>
    <scope>NUCLEOTIDE SEQUENCE [LARGE SCALE GENOMIC DNA]</scope>
    <source>
        <strain evidence="3">cv. Malutang</strain>
    </source>
</reference>
<dbReference type="Proteomes" id="UP000323000">
    <property type="component" value="Chromosome 9"/>
</dbReference>